<feature type="compositionally biased region" description="Basic and acidic residues" evidence="6">
    <location>
        <begin position="272"/>
        <end position="286"/>
    </location>
</feature>
<dbReference type="Proteomes" id="UP001211005">
    <property type="component" value="Chromosome"/>
</dbReference>
<feature type="chain" id="PRO_5046447869" evidence="7">
    <location>
        <begin position="30"/>
        <end position="476"/>
    </location>
</feature>
<dbReference type="Pfam" id="PF00675">
    <property type="entry name" value="Peptidase_M16"/>
    <property type="match status" value="1"/>
</dbReference>
<reference evidence="10 11" key="1">
    <citation type="submission" date="2022-12" db="EMBL/GenBank/DDBJ databases">
        <title>Hymenobacter canadensis sp. nov. isolated from lake water of the Cambridge Bay, Canada.</title>
        <authorList>
            <person name="Kim W.H."/>
            <person name="Lee Y.M."/>
        </authorList>
    </citation>
    <scope>NUCLEOTIDE SEQUENCE [LARGE SCALE GENOMIC DNA]</scope>
    <source>
        <strain evidence="10 11">PAMC 29467</strain>
    </source>
</reference>
<dbReference type="InterPro" id="IPR011249">
    <property type="entry name" value="Metalloenz_LuxS/M16"/>
</dbReference>
<dbReference type="PANTHER" id="PTHR43690:SF17">
    <property type="entry name" value="PROTEIN YHJJ"/>
    <property type="match status" value="1"/>
</dbReference>
<evidence type="ECO:0000259" key="9">
    <source>
        <dbReference type="Pfam" id="PF05193"/>
    </source>
</evidence>
<comment type="similarity">
    <text evidence="1">Belongs to the peptidase M16 family.</text>
</comment>
<evidence type="ECO:0000313" key="10">
    <source>
        <dbReference type="EMBL" id="WBA40958.1"/>
    </source>
</evidence>
<name>A0ABY7LPZ4_9BACT</name>
<keyword evidence="5" id="KW-0482">Metalloprotease</keyword>
<evidence type="ECO:0000256" key="1">
    <source>
        <dbReference type="ARBA" id="ARBA00007261"/>
    </source>
</evidence>
<proteinExistence type="inferred from homology"/>
<evidence type="ECO:0000256" key="4">
    <source>
        <dbReference type="ARBA" id="ARBA00022833"/>
    </source>
</evidence>
<evidence type="ECO:0000256" key="7">
    <source>
        <dbReference type="SAM" id="SignalP"/>
    </source>
</evidence>
<keyword evidence="4" id="KW-0862">Zinc</keyword>
<feature type="domain" description="Peptidase M16 N-terminal" evidence="8">
    <location>
        <begin position="64"/>
        <end position="181"/>
    </location>
</feature>
<evidence type="ECO:0000256" key="6">
    <source>
        <dbReference type="SAM" id="MobiDB-lite"/>
    </source>
</evidence>
<dbReference type="RefSeq" id="WP_269559044.1">
    <property type="nucleotide sequence ID" value="NZ_CP114767.1"/>
</dbReference>
<sequence>MKNRFSGRHYLLGLAGLLGLHACSPKATAVVTAPAPAAAPAAAPAPAAAFQIPVEYYTLPNGLKVVLSPDHTAPTATVAAYYNVGFRNEPRDRTGYAHLFEHLMFQGSQNLGKMEFIQLIQKNGGILNGSTRFDFTNYFEVVPSHKLETMLWAEADRMRGLAITQANVANQQGVVKNEVRVNVLNAPYGGFPWLDMPQKANQNWNNAHNFYGDLKDLDAATLADAQQFFKTYYAPGNAALAVVGDFEPAEAKAWVQKYFANIPSAPQPPKPDISEPRQEKEQRFTKDDKLATKPALAFAYHMPDRNTPEYYALILLDQILLQGKDSRLYQALVQKRGYSDNVNGGINYLGNAFNYSGPMLWMGDLIYDQSVKADSVVSVLDQEINRLAKGGIDQATLDLAVVKLRSSLYDQLSGSDNFGRADMLASFALFDNDPGRINRLEAEFRKVTPALMQRTMQEYLRPTNRTLLIVNPLAKS</sequence>
<dbReference type="InterPro" id="IPR007863">
    <property type="entry name" value="Peptidase_M16_C"/>
</dbReference>
<keyword evidence="3" id="KW-0378">Hydrolase</keyword>
<protein>
    <submittedName>
        <fullName evidence="10">Pitrilysin family protein</fullName>
    </submittedName>
</protein>
<evidence type="ECO:0000256" key="2">
    <source>
        <dbReference type="ARBA" id="ARBA00022670"/>
    </source>
</evidence>
<organism evidence="10 11">
    <name type="scientific">Hymenobacter canadensis</name>
    <dbReference type="NCBI Taxonomy" id="2999067"/>
    <lineage>
        <taxon>Bacteria</taxon>
        <taxon>Pseudomonadati</taxon>
        <taxon>Bacteroidota</taxon>
        <taxon>Cytophagia</taxon>
        <taxon>Cytophagales</taxon>
        <taxon>Hymenobacteraceae</taxon>
        <taxon>Hymenobacter</taxon>
    </lineage>
</organism>
<gene>
    <name evidence="10" type="ORF">O3303_14130</name>
</gene>
<feature type="region of interest" description="Disordered" evidence="6">
    <location>
        <begin position="264"/>
        <end position="286"/>
    </location>
</feature>
<evidence type="ECO:0000256" key="3">
    <source>
        <dbReference type="ARBA" id="ARBA00022801"/>
    </source>
</evidence>
<evidence type="ECO:0000313" key="11">
    <source>
        <dbReference type="Proteomes" id="UP001211005"/>
    </source>
</evidence>
<dbReference type="SUPFAM" id="SSF63411">
    <property type="entry name" value="LuxS/MPP-like metallohydrolase"/>
    <property type="match status" value="2"/>
</dbReference>
<feature type="domain" description="Peptidase M16 C-terminal" evidence="9">
    <location>
        <begin position="220"/>
        <end position="400"/>
    </location>
</feature>
<dbReference type="InterPro" id="IPR011765">
    <property type="entry name" value="Pept_M16_N"/>
</dbReference>
<evidence type="ECO:0000259" key="8">
    <source>
        <dbReference type="Pfam" id="PF00675"/>
    </source>
</evidence>
<evidence type="ECO:0000256" key="5">
    <source>
        <dbReference type="ARBA" id="ARBA00023049"/>
    </source>
</evidence>
<keyword evidence="2" id="KW-0645">Protease</keyword>
<keyword evidence="7" id="KW-0732">Signal</keyword>
<keyword evidence="11" id="KW-1185">Reference proteome</keyword>
<dbReference type="Pfam" id="PF05193">
    <property type="entry name" value="Peptidase_M16_C"/>
    <property type="match status" value="1"/>
</dbReference>
<feature type="signal peptide" evidence="7">
    <location>
        <begin position="1"/>
        <end position="29"/>
    </location>
</feature>
<dbReference type="InterPro" id="IPR050626">
    <property type="entry name" value="Peptidase_M16"/>
</dbReference>
<accession>A0ABY7LPZ4</accession>
<dbReference type="PANTHER" id="PTHR43690">
    <property type="entry name" value="NARDILYSIN"/>
    <property type="match status" value="1"/>
</dbReference>
<dbReference type="EMBL" id="CP114767">
    <property type="protein sequence ID" value="WBA40958.1"/>
    <property type="molecule type" value="Genomic_DNA"/>
</dbReference>
<dbReference type="Gene3D" id="3.30.830.10">
    <property type="entry name" value="Metalloenzyme, LuxS/M16 peptidase-like"/>
    <property type="match status" value="2"/>
</dbReference>